<dbReference type="EMBL" id="MU393467">
    <property type="protein sequence ID" value="KAI4865777.1"/>
    <property type="molecule type" value="Genomic_DNA"/>
</dbReference>
<sequence length="1093" mass="120461">MADSQVSETPSNPRSRSRQPRGGRSFGNRGGRGSRRQRGQQDAERRQVPLADSPTPTASAGTPSESRSGRGRRGPRGSRRGGNEGSQRAMLGRPRTFGGHLTTGTEIEESDSRTPAGLNIGAPAFVPGQPLAEHSTNSAIRPQPKVNAGRRASKSTAEDLPTRIHEDISNGQYECVICTNEVLRNSKVWSCSICWTVTHMSCVNKWYSNRTRNVDQQQSNWRCPGCNSPMTDEPSTYHCWCGKEIGPKSIPGLSPHSCGQTCSKPKATCPHPCPLECHAGPCPPCLQMGPSQPCFCGKHTSTKRCGETDYTHGWSCHEVCGDLLPCGEHECQKECHSGLCGSCEVPVFSICYCGRESKEIPCEHRGDKIESHNYGQVNVEGDLLENNDIPENWYWGSFSCEAICDRLFDCGKHSCKKGCHSQDENAAHCPFSPDLITHCPCGKTPLTDILDQPRQSCEDPIPNCRKICNKLLSCGHLCQDVCHSGSCAPCTQVMAISCRCGRTKATSLCHQGTVAIPECMRICRAQLNCGRHEHGEHCCPGEKKAMERVAAKRKNRHAGPTHDEVEAEHICTRPCGRDLKCGKHQCQQMCHKGPCPSCPEAIFEEISCNCGRTVLQPPQPCGTQPPECRFDCTRPRSCGHPQVSHSCHTDSEPCPKCPFLVEKRCVCGKKSLRNQPCWFEEPHCGLPCGQKLRCGTHTCRKTCHRPGECEDADTIGSRCKQPCGKTRSCGHLDAEQCHAPYPCKEDKPCQAKSFITCDCQRRKQEVKCMASKGNPSPQRETLKCDEECLRLQRNARLADALNIDPQTHTDDHIPYSDTTLKLYRDSVQFSQTYEREYRVFASDPTQKFLRFKPMKSQQRAFLHSLADDFGFDSESADPEPHRHVCLFKTPRFVAAPMKTVGQCLKIKAQQAPPAQPPALDGGDAAATLPYNALLLSAPRFGLTVEELDFALQREYAAYPSVKFHTSFLPSDEVVIKGSGAWTPQILESSLTALKSTLSRTVKRAGICEGVFLCHLDDSLNVLRSEKDAQGQGEGGWSAVVGRSAARPKPAAGPAVLSVPLRSNFVALRKEPKKKVEQQPVEEDWEEAADKLDE</sequence>
<protein>
    <submittedName>
        <fullName evidence="1">Uncharacterized protein</fullName>
    </submittedName>
</protein>
<accession>A0ACB9Z242</accession>
<name>A0ACB9Z242_9PEZI</name>
<reference evidence="1 2" key="1">
    <citation type="journal article" date="2022" name="New Phytol.">
        <title>Ecological generalism drives hyperdiversity of secondary metabolite gene clusters in xylarialean endophytes.</title>
        <authorList>
            <person name="Franco M.E.E."/>
            <person name="Wisecaver J.H."/>
            <person name="Arnold A.E."/>
            <person name="Ju Y.M."/>
            <person name="Slot J.C."/>
            <person name="Ahrendt S."/>
            <person name="Moore L.P."/>
            <person name="Eastman K.E."/>
            <person name="Scott K."/>
            <person name="Konkel Z."/>
            <person name="Mondo S.J."/>
            <person name="Kuo A."/>
            <person name="Hayes R.D."/>
            <person name="Haridas S."/>
            <person name="Andreopoulos B."/>
            <person name="Riley R."/>
            <person name="LaButti K."/>
            <person name="Pangilinan J."/>
            <person name="Lipzen A."/>
            <person name="Amirebrahimi M."/>
            <person name="Yan J."/>
            <person name="Adam C."/>
            <person name="Keymanesh K."/>
            <person name="Ng V."/>
            <person name="Louie K."/>
            <person name="Northen T."/>
            <person name="Drula E."/>
            <person name="Henrissat B."/>
            <person name="Hsieh H.M."/>
            <person name="Youens-Clark K."/>
            <person name="Lutzoni F."/>
            <person name="Miadlikowska J."/>
            <person name="Eastwood D.C."/>
            <person name="Hamelin R.C."/>
            <person name="Grigoriev I.V."/>
            <person name="U'Ren J.M."/>
        </authorList>
    </citation>
    <scope>NUCLEOTIDE SEQUENCE [LARGE SCALE GENOMIC DNA]</scope>
    <source>
        <strain evidence="1 2">CBS 119005</strain>
    </source>
</reference>
<gene>
    <name evidence="1" type="ORF">F4820DRAFT_279134</name>
</gene>
<evidence type="ECO:0000313" key="2">
    <source>
        <dbReference type="Proteomes" id="UP001497700"/>
    </source>
</evidence>
<evidence type="ECO:0000313" key="1">
    <source>
        <dbReference type="EMBL" id="KAI4865777.1"/>
    </source>
</evidence>
<comment type="caution">
    <text evidence="1">The sequence shown here is derived from an EMBL/GenBank/DDBJ whole genome shotgun (WGS) entry which is preliminary data.</text>
</comment>
<organism evidence="1 2">
    <name type="scientific">Hypoxylon rubiginosum</name>
    <dbReference type="NCBI Taxonomy" id="110542"/>
    <lineage>
        <taxon>Eukaryota</taxon>
        <taxon>Fungi</taxon>
        <taxon>Dikarya</taxon>
        <taxon>Ascomycota</taxon>
        <taxon>Pezizomycotina</taxon>
        <taxon>Sordariomycetes</taxon>
        <taxon>Xylariomycetidae</taxon>
        <taxon>Xylariales</taxon>
        <taxon>Hypoxylaceae</taxon>
        <taxon>Hypoxylon</taxon>
    </lineage>
</organism>
<proteinExistence type="predicted"/>
<dbReference type="Proteomes" id="UP001497700">
    <property type="component" value="Unassembled WGS sequence"/>
</dbReference>
<keyword evidence="2" id="KW-1185">Reference proteome</keyword>